<evidence type="ECO:0000256" key="2">
    <source>
        <dbReference type="ARBA" id="ARBA00022723"/>
    </source>
</evidence>
<feature type="domain" description="Fe2OG dioxygenase" evidence="8">
    <location>
        <begin position="78"/>
        <end position="177"/>
    </location>
</feature>
<evidence type="ECO:0000256" key="6">
    <source>
        <dbReference type="ARBA" id="ARBA00023004"/>
    </source>
</evidence>
<dbReference type="NCBIfam" id="NF003975">
    <property type="entry name" value="PRK05467.1-4"/>
    <property type="match status" value="1"/>
</dbReference>
<feature type="binding site" evidence="7">
    <location>
        <position position="98"/>
    </location>
    <ligand>
        <name>Fe cation</name>
        <dbReference type="ChEBI" id="CHEBI:24875"/>
    </ligand>
</feature>
<dbReference type="InterPro" id="IPR044862">
    <property type="entry name" value="Pro_4_hyd_alph_FE2OG_OXY"/>
</dbReference>
<evidence type="ECO:0000256" key="3">
    <source>
        <dbReference type="ARBA" id="ARBA00022896"/>
    </source>
</evidence>
<protein>
    <submittedName>
        <fullName evidence="9">Fe2+-dependent dioxygenase</fullName>
    </submittedName>
</protein>
<feature type="binding site" evidence="7">
    <location>
        <position position="158"/>
    </location>
    <ligand>
        <name>Fe cation</name>
        <dbReference type="ChEBI" id="CHEBI:24875"/>
    </ligand>
</feature>
<dbReference type="InterPro" id="IPR005123">
    <property type="entry name" value="Oxoglu/Fe-dep_dioxygenase_dom"/>
</dbReference>
<dbReference type="PANTHER" id="PTHR41536">
    <property type="entry name" value="PKHD-TYPE HYDROXYLASE YBIX"/>
    <property type="match status" value="1"/>
</dbReference>
<keyword evidence="2 7" id="KW-0479">Metal-binding</keyword>
<comment type="cofactor">
    <cofactor evidence="1 7">
        <name>L-ascorbate</name>
        <dbReference type="ChEBI" id="CHEBI:38290"/>
    </cofactor>
</comment>
<dbReference type="Gene3D" id="2.60.120.620">
    <property type="entry name" value="q2cbj1_9rhob like domain"/>
    <property type="match status" value="1"/>
</dbReference>
<dbReference type="InterPro" id="IPR023550">
    <property type="entry name" value="PKHD_hydroxylase"/>
</dbReference>
<evidence type="ECO:0000313" key="9">
    <source>
        <dbReference type="EMBL" id="QNN47120.1"/>
    </source>
</evidence>
<dbReference type="RefSeq" id="WP_187570867.1">
    <property type="nucleotide sequence ID" value="NZ_CP060711.1"/>
</dbReference>
<dbReference type="AlphaFoldDB" id="A0A7G9QUU5"/>
<proteinExistence type="inferred from homology"/>
<name>A0A7G9QUU5_9GAMM</name>
<dbReference type="Proteomes" id="UP000515977">
    <property type="component" value="Chromosome"/>
</dbReference>
<dbReference type="KEGG" id="tbv:H9L17_02865"/>
<comment type="cofactor">
    <cofactor evidence="7">
        <name>Fe(2+)</name>
        <dbReference type="ChEBI" id="CHEBI:29033"/>
    </cofactor>
    <text evidence="7">Binds 1 Fe(2+) ion per subunit.</text>
</comment>
<dbReference type="EMBL" id="CP060711">
    <property type="protein sequence ID" value="QNN47120.1"/>
    <property type="molecule type" value="Genomic_DNA"/>
</dbReference>
<evidence type="ECO:0000256" key="5">
    <source>
        <dbReference type="ARBA" id="ARBA00023002"/>
    </source>
</evidence>
<evidence type="ECO:0000313" key="10">
    <source>
        <dbReference type="Proteomes" id="UP000515977"/>
    </source>
</evidence>
<dbReference type="InterPro" id="IPR006620">
    <property type="entry name" value="Pro_4_hyd_alph"/>
</dbReference>
<organism evidence="9 10">
    <name type="scientific">Thermomonas brevis</name>
    <dbReference type="NCBI Taxonomy" id="215691"/>
    <lineage>
        <taxon>Bacteria</taxon>
        <taxon>Pseudomonadati</taxon>
        <taxon>Pseudomonadota</taxon>
        <taxon>Gammaproteobacteria</taxon>
        <taxon>Lysobacterales</taxon>
        <taxon>Lysobacteraceae</taxon>
        <taxon>Thermomonas</taxon>
    </lineage>
</organism>
<feature type="binding site" evidence="7">
    <location>
        <position position="168"/>
    </location>
    <ligand>
        <name>2-oxoglutarate</name>
        <dbReference type="ChEBI" id="CHEBI:16810"/>
    </ligand>
</feature>
<dbReference type="GO" id="GO:0006879">
    <property type="term" value="P:intracellular iron ion homeostasis"/>
    <property type="evidence" value="ECO:0007669"/>
    <property type="project" value="TreeGrafter"/>
</dbReference>
<dbReference type="Pfam" id="PF18331">
    <property type="entry name" value="PKHD_C"/>
    <property type="match status" value="1"/>
</dbReference>
<keyword evidence="3 7" id="KW-0847">Vitamin C</keyword>
<dbReference type="GO" id="GO:0016706">
    <property type="term" value="F:2-oxoglutarate-dependent dioxygenase activity"/>
    <property type="evidence" value="ECO:0007669"/>
    <property type="project" value="UniProtKB-UniRule"/>
</dbReference>
<evidence type="ECO:0000256" key="1">
    <source>
        <dbReference type="ARBA" id="ARBA00001961"/>
    </source>
</evidence>
<sequence length="225" mass="24789">MLLHIPNVLTRDELAQMRARLDAADWTDGRETVGTLGAQVKRNQQLPDASPVRAELARIVLAALGRNPLYFAAALPLKTLTPRFNRYAGGGEYGFHVDGAVMRAGGEQHLRSDVSCTLFLAEPDEYDGGELIVSDTYGEHEVKLPAGDAIVYPSSSLHRVAPVTRGARIASFFWVQSMVRDDASRRLLFEMDASIERLRASGADADAVLQLTGIYHNLLRRWAET</sequence>
<evidence type="ECO:0000256" key="7">
    <source>
        <dbReference type="HAMAP-Rule" id="MF_00657"/>
    </source>
</evidence>
<dbReference type="Pfam" id="PF13640">
    <property type="entry name" value="2OG-FeII_Oxy_3"/>
    <property type="match status" value="1"/>
</dbReference>
<dbReference type="PANTHER" id="PTHR41536:SF1">
    <property type="entry name" value="PKHD-TYPE HYDROXYLASE YBIX"/>
    <property type="match status" value="1"/>
</dbReference>
<dbReference type="InterPro" id="IPR041097">
    <property type="entry name" value="PKHD_C"/>
</dbReference>
<reference evidence="9 10" key="1">
    <citation type="submission" date="2020-08" db="EMBL/GenBank/DDBJ databases">
        <title>Genome sequence of Thermomonas brevis KACC 16975T.</title>
        <authorList>
            <person name="Hyun D.-W."/>
            <person name="Bae J.-W."/>
        </authorList>
    </citation>
    <scope>NUCLEOTIDE SEQUENCE [LARGE SCALE GENOMIC DNA]</scope>
    <source>
        <strain evidence="9 10">KACC 16975</strain>
    </source>
</reference>
<keyword evidence="6 7" id="KW-0408">Iron</keyword>
<gene>
    <name evidence="9" type="ORF">H9L17_02865</name>
</gene>
<dbReference type="Gene3D" id="4.10.860.20">
    <property type="entry name" value="Rabenosyn, Rab binding domain"/>
    <property type="match status" value="1"/>
</dbReference>
<dbReference type="NCBIfam" id="NF003974">
    <property type="entry name" value="PRK05467.1-3"/>
    <property type="match status" value="1"/>
</dbReference>
<keyword evidence="4 7" id="KW-0223">Dioxygenase</keyword>
<evidence type="ECO:0000259" key="8">
    <source>
        <dbReference type="PROSITE" id="PS51471"/>
    </source>
</evidence>
<dbReference type="SUPFAM" id="SSF51197">
    <property type="entry name" value="Clavaminate synthase-like"/>
    <property type="match status" value="1"/>
</dbReference>
<dbReference type="SMART" id="SM00702">
    <property type="entry name" value="P4Hc"/>
    <property type="match status" value="1"/>
</dbReference>
<dbReference type="GO" id="GO:0005506">
    <property type="term" value="F:iron ion binding"/>
    <property type="evidence" value="ECO:0007669"/>
    <property type="project" value="UniProtKB-UniRule"/>
</dbReference>
<dbReference type="HAMAP" id="MF_00657">
    <property type="entry name" value="Hydroxyl_YbiX"/>
    <property type="match status" value="1"/>
</dbReference>
<dbReference type="GO" id="GO:0031418">
    <property type="term" value="F:L-ascorbic acid binding"/>
    <property type="evidence" value="ECO:0007669"/>
    <property type="project" value="UniProtKB-KW"/>
</dbReference>
<dbReference type="PROSITE" id="PS51471">
    <property type="entry name" value="FE2OG_OXY"/>
    <property type="match status" value="1"/>
</dbReference>
<feature type="binding site" evidence="7">
    <location>
        <position position="96"/>
    </location>
    <ligand>
        <name>Fe cation</name>
        <dbReference type="ChEBI" id="CHEBI:24875"/>
    </ligand>
</feature>
<evidence type="ECO:0000256" key="4">
    <source>
        <dbReference type="ARBA" id="ARBA00022964"/>
    </source>
</evidence>
<accession>A0A7G9QUU5</accession>
<keyword evidence="5 7" id="KW-0560">Oxidoreductase</keyword>
<dbReference type="GO" id="GO:0006974">
    <property type="term" value="P:DNA damage response"/>
    <property type="evidence" value="ECO:0007669"/>
    <property type="project" value="TreeGrafter"/>
</dbReference>
<keyword evidence="10" id="KW-1185">Reference proteome</keyword>